<dbReference type="SMART" id="SM00644">
    <property type="entry name" value="Ami_2"/>
    <property type="match status" value="1"/>
</dbReference>
<dbReference type="SUPFAM" id="SSF55846">
    <property type="entry name" value="N-acetylmuramoyl-L-alanine amidase-like"/>
    <property type="match status" value="1"/>
</dbReference>
<dbReference type="CDD" id="cd06583">
    <property type="entry name" value="PGRP"/>
    <property type="match status" value="1"/>
</dbReference>
<sequence length="215" mass="23432">MRTLCFQLPTGDTMAPNAPSRRTVLRGAAVTLTAAAATGTGTGAAARAGSSPAAVDHSGAQWLPASPANYRVARRPSSCPVDYVVIHVTHEHFDDTVAVYRNPDRRTSTHYVVRSADGHIGQCVREKDIARHAGDDDYDNRSIGLAHEGWVHDPAWFTEEMYAASAALTAAVCARYAIPLDRTHIRGHNEVPHSSHTDPGCNWDWDHYLELVRKA</sequence>
<evidence type="ECO:0000259" key="5">
    <source>
        <dbReference type="SMART" id="SM00644"/>
    </source>
</evidence>
<evidence type="ECO:0000256" key="2">
    <source>
        <dbReference type="ARBA" id="ARBA00011901"/>
    </source>
</evidence>
<keyword evidence="3" id="KW-0378">Hydrolase</keyword>
<keyword evidence="7" id="KW-1185">Reference proteome</keyword>
<dbReference type="InterPro" id="IPR051206">
    <property type="entry name" value="NAMLAA_amidase_2"/>
</dbReference>
<dbReference type="PROSITE" id="PS51318">
    <property type="entry name" value="TAT"/>
    <property type="match status" value="1"/>
</dbReference>
<dbReference type="InterPro" id="IPR006311">
    <property type="entry name" value="TAT_signal"/>
</dbReference>
<organism evidence="6 7">
    <name type="scientific">Streptomyces ureilyticus</name>
    <dbReference type="NCBI Taxonomy" id="1775131"/>
    <lineage>
        <taxon>Bacteria</taxon>
        <taxon>Bacillati</taxon>
        <taxon>Actinomycetota</taxon>
        <taxon>Actinomycetes</taxon>
        <taxon>Kitasatosporales</taxon>
        <taxon>Streptomycetaceae</taxon>
        <taxon>Streptomyces</taxon>
    </lineage>
</organism>
<dbReference type="PANTHER" id="PTHR30417">
    <property type="entry name" value="N-ACETYLMURAMOYL-L-ALANINE AMIDASE AMID"/>
    <property type="match status" value="1"/>
</dbReference>
<protein>
    <recommendedName>
        <fullName evidence="2">N-acetylmuramoyl-L-alanine amidase</fullName>
        <ecNumber evidence="2">3.5.1.28</ecNumber>
    </recommendedName>
</protein>
<evidence type="ECO:0000256" key="1">
    <source>
        <dbReference type="ARBA" id="ARBA00001561"/>
    </source>
</evidence>
<gene>
    <name evidence="6" type="ORF">G6048_29075</name>
</gene>
<comment type="caution">
    <text evidence="6">The sequence shown here is derived from an EMBL/GenBank/DDBJ whole genome shotgun (WGS) entry which is preliminary data.</text>
</comment>
<dbReference type="EC" id="3.5.1.28" evidence="2"/>
<evidence type="ECO:0000256" key="3">
    <source>
        <dbReference type="ARBA" id="ARBA00022801"/>
    </source>
</evidence>
<dbReference type="Gene3D" id="3.40.80.10">
    <property type="entry name" value="Peptidoglycan recognition protein-like"/>
    <property type="match status" value="1"/>
</dbReference>
<dbReference type="EMBL" id="JAAKZX010000112">
    <property type="protein sequence ID" value="NGO46019.1"/>
    <property type="molecule type" value="Genomic_DNA"/>
</dbReference>
<feature type="domain" description="N-acetylmuramoyl-L-alanine amidase" evidence="5">
    <location>
        <begin position="69"/>
        <end position="200"/>
    </location>
</feature>
<reference evidence="6 7" key="1">
    <citation type="submission" date="2020-02" db="EMBL/GenBank/DDBJ databases">
        <title>Whole-genome analyses of novel actinobacteria.</title>
        <authorList>
            <person name="Sahin N."/>
            <person name="Tokatli A."/>
        </authorList>
    </citation>
    <scope>NUCLEOTIDE SEQUENCE [LARGE SCALE GENOMIC DNA]</scope>
    <source>
        <strain evidence="6 7">YC419</strain>
    </source>
</reference>
<keyword evidence="4" id="KW-0961">Cell wall biogenesis/degradation</keyword>
<dbReference type="Proteomes" id="UP001518140">
    <property type="component" value="Unassembled WGS sequence"/>
</dbReference>
<evidence type="ECO:0000256" key="4">
    <source>
        <dbReference type="ARBA" id="ARBA00023316"/>
    </source>
</evidence>
<dbReference type="InterPro" id="IPR036505">
    <property type="entry name" value="Amidase/PGRP_sf"/>
</dbReference>
<accession>A0ABX0DYP0</accession>
<comment type="catalytic activity">
    <reaction evidence="1">
        <text>Hydrolyzes the link between N-acetylmuramoyl residues and L-amino acid residues in certain cell-wall glycopeptides.</text>
        <dbReference type="EC" id="3.5.1.28"/>
    </reaction>
</comment>
<name>A0ABX0DYP0_9ACTN</name>
<evidence type="ECO:0000313" key="7">
    <source>
        <dbReference type="Proteomes" id="UP001518140"/>
    </source>
</evidence>
<proteinExistence type="predicted"/>
<dbReference type="PANTHER" id="PTHR30417:SF1">
    <property type="entry name" value="N-ACETYLMURAMOYL-L-ALANINE AMIDASE AMID"/>
    <property type="match status" value="1"/>
</dbReference>
<dbReference type="InterPro" id="IPR002502">
    <property type="entry name" value="Amidase_domain"/>
</dbReference>
<dbReference type="Pfam" id="PF01510">
    <property type="entry name" value="Amidase_2"/>
    <property type="match status" value="1"/>
</dbReference>
<evidence type="ECO:0000313" key="6">
    <source>
        <dbReference type="EMBL" id="NGO46019.1"/>
    </source>
</evidence>